<dbReference type="PANTHER" id="PTHR10997:SF8">
    <property type="entry name" value="EXPORTIN-2"/>
    <property type="match status" value="1"/>
</dbReference>
<dbReference type="GO" id="GO:0005635">
    <property type="term" value="C:nuclear envelope"/>
    <property type="evidence" value="ECO:0007669"/>
    <property type="project" value="TreeGrafter"/>
</dbReference>
<keyword evidence="5" id="KW-0963">Cytoplasm</keyword>
<organism evidence="9 11">
    <name type="scientific">Gossypium raimondii</name>
    <name type="common">Peruvian cotton</name>
    <name type="synonym">Gossypium klotzschianum subsp. raimondii</name>
    <dbReference type="NCBI Taxonomy" id="29730"/>
    <lineage>
        <taxon>Eukaryota</taxon>
        <taxon>Viridiplantae</taxon>
        <taxon>Streptophyta</taxon>
        <taxon>Embryophyta</taxon>
        <taxon>Tracheophyta</taxon>
        <taxon>Spermatophyta</taxon>
        <taxon>Magnoliopsida</taxon>
        <taxon>eudicotyledons</taxon>
        <taxon>Gunneridae</taxon>
        <taxon>Pentapetalae</taxon>
        <taxon>rosids</taxon>
        <taxon>malvids</taxon>
        <taxon>Malvales</taxon>
        <taxon>Malvaceae</taxon>
        <taxon>Malvoideae</taxon>
        <taxon>Gossypium</taxon>
    </lineage>
</organism>
<dbReference type="SMART" id="SM00913">
    <property type="entry name" value="IBN_N"/>
    <property type="match status" value="1"/>
</dbReference>
<dbReference type="GO" id="GO:0031267">
    <property type="term" value="F:small GTPase binding"/>
    <property type="evidence" value="ECO:0007669"/>
    <property type="project" value="InterPro"/>
</dbReference>
<gene>
    <name evidence="9" type="ORF">B456_001G154000</name>
    <name evidence="10" type="ORF">Gorai_021298</name>
</gene>
<evidence type="ECO:0000256" key="7">
    <source>
        <dbReference type="ARBA" id="ARBA00023242"/>
    </source>
</evidence>
<dbReference type="GO" id="GO:0006611">
    <property type="term" value="P:protein export from nucleus"/>
    <property type="evidence" value="ECO:0007669"/>
    <property type="project" value="TreeGrafter"/>
</dbReference>
<dbReference type="STRING" id="29730.A0A0D2PS02"/>
<dbReference type="PROSITE" id="PS50166">
    <property type="entry name" value="IMPORTIN_B_NT"/>
    <property type="match status" value="1"/>
</dbReference>
<dbReference type="InterPro" id="IPR011989">
    <property type="entry name" value="ARM-like"/>
</dbReference>
<dbReference type="InterPro" id="IPR016024">
    <property type="entry name" value="ARM-type_fold"/>
</dbReference>
<reference evidence="10 12" key="2">
    <citation type="journal article" date="2019" name="Genome Biol. Evol.">
        <title>Insights into the evolution of the New World diploid cottons (Gossypium, subgenus Houzingenia) based on genome sequencing.</title>
        <authorList>
            <person name="Grover C.E."/>
            <person name="Arick M.A. 2nd"/>
            <person name="Thrash A."/>
            <person name="Conover J.L."/>
            <person name="Sanders W.S."/>
            <person name="Peterson D.G."/>
            <person name="Frelichowski J.E."/>
            <person name="Scheffler J.A."/>
            <person name="Scheffler B.E."/>
            <person name="Wendel J.F."/>
        </authorList>
    </citation>
    <scope>NUCLEOTIDE SEQUENCE [LARGE SCALE GENOMIC DNA]</scope>
    <source>
        <strain evidence="10">8</strain>
        <tissue evidence="10">Leaf</tissue>
    </source>
</reference>
<dbReference type="Proteomes" id="UP000593578">
    <property type="component" value="Unassembled WGS sequence"/>
</dbReference>
<dbReference type="GO" id="GO:0005049">
    <property type="term" value="F:nuclear export signal receptor activity"/>
    <property type="evidence" value="ECO:0007669"/>
    <property type="project" value="TreeGrafter"/>
</dbReference>
<dbReference type="FunFam" id="1.25.10.10:FF:000057">
    <property type="entry name" value="Exportin-2 isoform 1"/>
    <property type="match status" value="1"/>
</dbReference>
<dbReference type="InterPro" id="IPR001494">
    <property type="entry name" value="Importin-beta_N"/>
</dbReference>
<comment type="similarity">
    <text evidence="3">Belongs to the XPO2/CSE1 family.</text>
</comment>
<dbReference type="GO" id="GO:0005829">
    <property type="term" value="C:cytosol"/>
    <property type="evidence" value="ECO:0007669"/>
    <property type="project" value="TreeGrafter"/>
</dbReference>
<evidence type="ECO:0000256" key="5">
    <source>
        <dbReference type="ARBA" id="ARBA00022490"/>
    </source>
</evidence>
<feature type="domain" description="Importin N-terminal" evidence="8">
    <location>
        <begin position="29"/>
        <end position="108"/>
    </location>
</feature>
<evidence type="ECO:0000256" key="2">
    <source>
        <dbReference type="ARBA" id="ARBA00004496"/>
    </source>
</evidence>
<evidence type="ECO:0000256" key="6">
    <source>
        <dbReference type="ARBA" id="ARBA00022927"/>
    </source>
</evidence>
<evidence type="ECO:0000313" key="9">
    <source>
        <dbReference type="EMBL" id="KJB09644.1"/>
    </source>
</evidence>
<keyword evidence="7" id="KW-0539">Nucleus</keyword>
<dbReference type="Gramene" id="KJB09644">
    <property type="protein sequence ID" value="KJB09644"/>
    <property type="gene ID" value="B456_001G154000"/>
</dbReference>
<name>A0A0D2PS02_GOSRA</name>
<dbReference type="EMBL" id="CM001740">
    <property type="protein sequence ID" value="KJB09642.1"/>
    <property type="molecule type" value="Genomic_DNA"/>
</dbReference>
<keyword evidence="11" id="KW-1185">Reference proteome</keyword>
<dbReference type="KEGG" id="gra:105795866"/>
<dbReference type="InterPro" id="IPR005043">
    <property type="entry name" value="XPO2_C"/>
</dbReference>
<dbReference type="Gene3D" id="1.25.10.10">
    <property type="entry name" value="Leucine-rich Repeat Variant"/>
    <property type="match status" value="1"/>
</dbReference>
<evidence type="ECO:0000259" key="8">
    <source>
        <dbReference type="PROSITE" id="PS50166"/>
    </source>
</evidence>
<dbReference type="EMBL" id="CM001740">
    <property type="protein sequence ID" value="KJB09643.1"/>
    <property type="molecule type" value="Genomic_DNA"/>
</dbReference>
<dbReference type="Pfam" id="PF03378">
    <property type="entry name" value="CAS_CSE1"/>
    <property type="match status" value="1"/>
</dbReference>
<dbReference type="Pfam" id="PF08506">
    <property type="entry name" value="Cse1"/>
    <property type="match status" value="1"/>
</dbReference>
<dbReference type="SUPFAM" id="SSF48371">
    <property type="entry name" value="ARM repeat"/>
    <property type="match status" value="1"/>
</dbReference>
<sequence>MEWNPETLQFLSQCFLRTLSPQPEPRRAAESSLSEAADRPNYGLAVLRLVAEPSVDEQIRQAAAVNFKNHLRTRWVPSNDLNAGPTFSPILDPEKDQIKTLIVSLMLSSSPRIQSQLSEALAVIGKHDFPKSWPTLLPELISNLQKAAQSSDYASINGILGTANSIFKKFRYQYKTNDLLLDLKYCLDNFAAPLLDIFLKTASLIDSTASSPGGGSPATLQPLFESQRLCCRIFYSLNFQELPEFFEDHMKEWMGEFRKYLTTNYPSLESSGDGLALVDQLRAAVCENISLYMEKNEEEFQGYLNDFASAVWSLLTNVSQSSSRDKLAVTAMKFLTTVSTSVHHTLFASEGVVPQICQSIVIPNVRLRDEDEELFEMNYIEFIRRDMEGSDLDTRRRIACELLKGIATNYKKQVTDIVSLQIQNLLSSFGTNPSANWKDKDCAIYLVVSLATKKAGGTLVSTDLVDVQSFFLSVIVPELQSQDVNGFPMLKAGALKFFTTFRGLIQKPVAFQLFPDLVRFLGAESNVVHSYAASCIEKLLLVKDEGGKARYTSADITPCVPVLMNNLFNSLKFPESEENQYIMKCILRVLAVADISSEIAGPCIAGLTSILNEVCKNPRNPIFNHYLFESVAILIRRACERDASLISAFEGSLFPSLQTILANDVTEFLPYAFQLLAQLVELNKPPISPSYMQIFVLLLSPDSWRRSSNVPALVRLLQAFLQKAPNEVNQEGRLNQVLGIFNMLVSSASSDEQGFYVLNTVIENLEYGVISPYMGNIWNVLFMRLQNNRTVKFQKSLVIFMSLFLIKHGATNLVDTMNAVQDNIFLVILEQFWIPNLKLITGAIELKLTAVASTRLICESPVLLDPAAARLWGKMLDSIVTLLSRPEQDRVEEEPEMPDIAENVGYTATFVKLYNAGKREEDPLTDVKDPKQFLVASLAKLSAHTPGRYPQIINENLEPANQAALLQLCGIYNCQIV</sequence>
<reference evidence="10" key="3">
    <citation type="submission" date="2020-04" db="EMBL/GenBank/DDBJ databases">
        <authorList>
            <person name="Grover C.E."/>
            <person name="Arick M.A. II"/>
            <person name="Thrash A."/>
            <person name="Conover J.L."/>
            <person name="Sanders W.S."/>
            <person name="Peterson D.G."/>
            <person name="Scheffler J.A."/>
            <person name="Scheffler B.E."/>
            <person name="Wendel J.F."/>
        </authorList>
    </citation>
    <scope>NUCLEOTIDE SEQUENCE</scope>
    <source>
        <strain evidence="10">8</strain>
        <tissue evidence="10">Leaf</tissue>
    </source>
</reference>
<evidence type="ECO:0000313" key="11">
    <source>
        <dbReference type="Proteomes" id="UP000032304"/>
    </source>
</evidence>
<dbReference type="Proteomes" id="UP000032304">
    <property type="component" value="Chromosome 1"/>
</dbReference>
<accession>A0A0D2PS02</accession>
<dbReference type="Pfam" id="PF03810">
    <property type="entry name" value="IBN_N"/>
    <property type="match status" value="1"/>
</dbReference>
<dbReference type="GO" id="GO:0006606">
    <property type="term" value="P:protein import into nucleus"/>
    <property type="evidence" value="ECO:0007669"/>
    <property type="project" value="TreeGrafter"/>
</dbReference>
<dbReference type="EMBL" id="CM001740">
    <property type="protein sequence ID" value="KJB09644.1"/>
    <property type="molecule type" value="Genomic_DNA"/>
</dbReference>
<dbReference type="OMA" id="AENEFLM"/>
<dbReference type="PANTHER" id="PTHR10997">
    <property type="entry name" value="IMPORTIN-7, 8, 11"/>
    <property type="match status" value="1"/>
</dbReference>
<evidence type="ECO:0000256" key="1">
    <source>
        <dbReference type="ARBA" id="ARBA00004123"/>
    </source>
</evidence>
<evidence type="ECO:0000313" key="12">
    <source>
        <dbReference type="Proteomes" id="UP000593578"/>
    </source>
</evidence>
<dbReference type="EMBL" id="JABEZZ010000001">
    <property type="protein sequence ID" value="MBA0579031.1"/>
    <property type="molecule type" value="Genomic_DNA"/>
</dbReference>
<evidence type="ECO:0000256" key="4">
    <source>
        <dbReference type="ARBA" id="ARBA00022448"/>
    </source>
</evidence>
<dbReference type="OrthoDB" id="3268246at2759"/>
<evidence type="ECO:0000313" key="10">
    <source>
        <dbReference type="EMBL" id="MBA0579031.1"/>
    </source>
</evidence>
<keyword evidence="4" id="KW-0813">Transport</keyword>
<keyword evidence="6" id="KW-0653">Protein transport</keyword>
<dbReference type="Gramene" id="KJB09643">
    <property type="protein sequence ID" value="KJB09643"/>
    <property type="gene ID" value="B456_001G154000"/>
</dbReference>
<proteinExistence type="inferred from homology"/>
<dbReference type="eggNOG" id="KOG1992">
    <property type="taxonomic scope" value="Eukaryota"/>
</dbReference>
<dbReference type="Gramene" id="KJB09642">
    <property type="protein sequence ID" value="KJB09642"/>
    <property type="gene ID" value="B456_001G154000"/>
</dbReference>
<dbReference type="AlphaFoldDB" id="A0A0D2PS02"/>
<reference evidence="9 11" key="1">
    <citation type="journal article" date="2012" name="Nature">
        <title>Repeated polyploidization of Gossypium genomes and the evolution of spinnable cotton fibres.</title>
        <authorList>
            <person name="Paterson A.H."/>
            <person name="Wendel J.F."/>
            <person name="Gundlach H."/>
            <person name="Guo H."/>
            <person name="Jenkins J."/>
            <person name="Jin D."/>
            <person name="Llewellyn D."/>
            <person name="Showmaker K.C."/>
            <person name="Shu S."/>
            <person name="Udall J."/>
            <person name="Yoo M.J."/>
            <person name="Byers R."/>
            <person name="Chen W."/>
            <person name="Doron-Faigenboim A."/>
            <person name="Duke M.V."/>
            <person name="Gong L."/>
            <person name="Grimwood J."/>
            <person name="Grover C."/>
            <person name="Grupp K."/>
            <person name="Hu G."/>
            <person name="Lee T.H."/>
            <person name="Li J."/>
            <person name="Lin L."/>
            <person name="Liu T."/>
            <person name="Marler B.S."/>
            <person name="Page J.T."/>
            <person name="Roberts A.W."/>
            <person name="Romanel E."/>
            <person name="Sanders W.S."/>
            <person name="Szadkowski E."/>
            <person name="Tan X."/>
            <person name="Tang H."/>
            <person name="Xu C."/>
            <person name="Wang J."/>
            <person name="Wang Z."/>
            <person name="Zhang D."/>
            <person name="Zhang L."/>
            <person name="Ashrafi H."/>
            <person name="Bedon F."/>
            <person name="Bowers J.E."/>
            <person name="Brubaker C.L."/>
            <person name="Chee P.W."/>
            <person name="Das S."/>
            <person name="Gingle A.R."/>
            <person name="Haigler C.H."/>
            <person name="Harker D."/>
            <person name="Hoffmann L.V."/>
            <person name="Hovav R."/>
            <person name="Jones D.C."/>
            <person name="Lemke C."/>
            <person name="Mansoor S."/>
            <person name="ur Rahman M."/>
            <person name="Rainville L.N."/>
            <person name="Rambani A."/>
            <person name="Reddy U.K."/>
            <person name="Rong J.K."/>
            <person name="Saranga Y."/>
            <person name="Scheffler B.E."/>
            <person name="Scheffler J.A."/>
            <person name="Stelly D.M."/>
            <person name="Triplett B.A."/>
            <person name="Van Deynze A."/>
            <person name="Vaslin M.F."/>
            <person name="Waghmare V.N."/>
            <person name="Walford S.A."/>
            <person name="Wright R.J."/>
            <person name="Zaki E.A."/>
            <person name="Zhang T."/>
            <person name="Dennis E.S."/>
            <person name="Mayer K.F."/>
            <person name="Peterson D.G."/>
            <person name="Rokhsar D.S."/>
            <person name="Wang X."/>
            <person name="Schmutz J."/>
        </authorList>
    </citation>
    <scope>NUCLEOTIDE SEQUENCE [LARGE SCALE GENOMIC DNA]</scope>
</reference>
<protein>
    <recommendedName>
        <fullName evidence="8">Importin N-terminal domain-containing protein</fullName>
    </recommendedName>
</protein>
<comment type="subcellular location">
    <subcellularLocation>
        <location evidence="2">Cytoplasm</location>
    </subcellularLocation>
    <subcellularLocation>
        <location evidence="1">Nucleus</location>
    </subcellularLocation>
</comment>
<evidence type="ECO:0000256" key="3">
    <source>
        <dbReference type="ARBA" id="ARBA00008669"/>
    </source>
</evidence>
<dbReference type="InterPro" id="IPR013713">
    <property type="entry name" value="XPO2_central"/>
</dbReference>